<feature type="domain" description="CCHC-type" evidence="3">
    <location>
        <begin position="93"/>
        <end position="109"/>
    </location>
</feature>
<dbReference type="PROSITE" id="PS50158">
    <property type="entry name" value="ZF_CCHC"/>
    <property type="match status" value="1"/>
</dbReference>
<evidence type="ECO:0000256" key="2">
    <source>
        <dbReference type="SAM" id="MobiDB-lite"/>
    </source>
</evidence>
<proteinExistence type="predicted"/>
<keyword evidence="1" id="KW-0479">Metal-binding</keyword>
<dbReference type="Proteomes" id="UP001180020">
    <property type="component" value="Unassembled WGS sequence"/>
</dbReference>
<reference evidence="4" key="1">
    <citation type="journal article" date="2023" name="Nat. Commun.">
        <title>Diploid and tetraploid genomes of Acorus and the evolution of monocots.</title>
        <authorList>
            <person name="Ma L."/>
            <person name="Liu K.W."/>
            <person name="Li Z."/>
            <person name="Hsiao Y.Y."/>
            <person name="Qi Y."/>
            <person name="Fu T."/>
            <person name="Tang G.D."/>
            <person name="Zhang D."/>
            <person name="Sun W.H."/>
            <person name="Liu D.K."/>
            <person name="Li Y."/>
            <person name="Chen G.Z."/>
            <person name="Liu X.D."/>
            <person name="Liao X.Y."/>
            <person name="Jiang Y.T."/>
            <person name="Yu X."/>
            <person name="Hao Y."/>
            <person name="Huang J."/>
            <person name="Zhao X.W."/>
            <person name="Ke S."/>
            <person name="Chen Y.Y."/>
            <person name="Wu W.L."/>
            <person name="Hsu J.L."/>
            <person name="Lin Y.F."/>
            <person name="Huang M.D."/>
            <person name="Li C.Y."/>
            <person name="Huang L."/>
            <person name="Wang Z.W."/>
            <person name="Zhao X."/>
            <person name="Zhong W.Y."/>
            <person name="Peng D.H."/>
            <person name="Ahmad S."/>
            <person name="Lan S."/>
            <person name="Zhang J.S."/>
            <person name="Tsai W.C."/>
            <person name="Van de Peer Y."/>
            <person name="Liu Z.J."/>
        </authorList>
    </citation>
    <scope>NUCLEOTIDE SEQUENCE</scope>
    <source>
        <strain evidence="4">CP</strain>
    </source>
</reference>
<dbReference type="InterPro" id="IPR001878">
    <property type="entry name" value="Znf_CCHC"/>
</dbReference>
<dbReference type="Gene3D" id="4.10.60.10">
    <property type="entry name" value="Zinc finger, CCHC-type"/>
    <property type="match status" value="1"/>
</dbReference>
<evidence type="ECO:0000256" key="1">
    <source>
        <dbReference type="PROSITE-ProRule" id="PRU00047"/>
    </source>
</evidence>
<sequence length="374" mass="40633">MSTAGRAGRAHEASGRGGGGRGGDNYKTEVGEGHQGWGSKAGAGEWKVVSRKRKWSPSVGRGAAGVPNVLRDVKCFRCLGWGHFAVSYKEPPKCWRCGGWGHRSTHCSQVRCTPVVFEQAVRVPRPGPVRDEDLRKGGGVVEVPGSHVKAVTVEWSPALASRMEIFGRSHLMKWQGIGKVDWEQIVGFIRRNWKESKGMASWALSPSMAFLRLPSQDMTHVLEEKDKLLFPIGEVIFLPCNCGVGGRNGGGMQVEVLLRGLPLLWRTEEVLRKVVGVFDHLVEASEFSFGDEEPLLVKAGVYVNVGEVVPEEVVVSLDGWRVVVKVELKGRGDISSYAEVARGREGGGDGPSKRMGCNGEPEESHGPGETGTWS</sequence>
<organism evidence="4 5">
    <name type="scientific">Acorus calamus</name>
    <name type="common">Sweet flag</name>
    <dbReference type="NCBI Taxonomy" id="4465"/>
    <lineage>
        <taxon>Eukaryota</taxon>
        <taxon>Viridiplantae</taxon>
        <taxon>Streptophyta</taxon>
        <taxon>Embryophyta</taxon>
        <taxon>Tracheophyta</taxon>
        <taxon>Spermatophyta</taxon>
        <taxon>Magnoliopsida</taxon>
        <taxon>Liliopsida</taxon>
        <taxon>Acoraceae</taxon>
        <taxon>Acorus</taxon>
    </lineage>
</organism>
<dbReference type="EMBL" id="JAUJYO010000021">
    <property type="protein sequence ID" value="KAK1284155.1"/>
    <property type="molecule type" value="Genomic_DNA"/>
</dbReference>
<feature type="region of interest" description="Disordered" evidence="2">
    <location>
        <begin position="1"/>
        <end position="43"/>
    </location>
</feature>
<dbReference type="GO" id="GO:0003676">
    <property type="term" value="F:nucleic acid binding"/>
    <property type="evidence" value="ECO:0007669"/>
    <property type="project" value="InterPro"/>
</dbReference>
<keyword evidence="5" id="KW-1185">Reference proteome</keyword>
<dbReference type="GO" id="GO:0008270">
    <property type="term" value="F:zinc ion binding"/>
    <property type="evidence" value="ECO:0007669"/>
    <property type="project" value="UniProtKB-KW"/>
</dbReference>
<evidence type="ECO:0000313" key="5">
    <source>
        <dbReference type="Proteomes" id="UP001180020"/>
    </source>
</evidence>
<reference evidence="4" key="2">
    <citation type="submission" date="2023-06" db="EMBL/GenBank/DDBJ databases">
        <authorList>
            <person name="Ma L."/>
            <person name="Liu K.-W."/>
            <person name="Li Z."/>
            <person name="Hsiao Y.-Y."/>
            <person name="Qi Y."/>
            <person name="Fu T."/>
            <person name="Tang G."/>
            <person name="Zhang D."/>
            <person name="Sun W.-H."/>
            <person name="Liu D.-K."/>
            <person name="Li Y."/>
            <person name="Chen G.-Z."/>
            <person name="Liu X.-D."/>
            <person name="Liao X.-Y."/>
            <person name="Jiang Y.-T."/>
            <person name="Yu X."/>
            <person name="Hao Y."/>
            <person name="Huang J."/>
            <person name="Zhao X.-W."/>
            <person name="Ke S."/>
            <person name="Chen Y.-Y."/>
            <person name="Wu W.-L."/>
            <person name="Hsu J.-L."/>
            <person name="Lin Y.-F."/>
            <person name="Huang M.-D."/>
            <person name="Li C.-Y."/>
            <person name="Huang L."/>
            <person name="Wang Z.-W."/>
            <person name="Zhao X."/>
            <person name="Zhong W.-Y."/>
            <person name="Peng D.-H."/>
            <person name="Ahmad S."/>
            <person name="Lan S."/>
            <person name="Zhang J.-S."/>
            <person name="Tsai W.-C."/>
            <person name="Van De Peer Y."/>
            <person name="Liu Z.-J."/>
        </authorList>
    </citation>
    <scope>NUCLEOTIDE SEQUENCE</scope>
    <source>
        <strain evidence="4">CP</strain>
        <tissue evidence="4">Leaves</tissue>
    </source>
</reference>
<evidence type="ECO:0000313" key="4">
    <source>
        <dbReference type="EMBL" id="KAK1284155.1"/>
    </source>
</evidence>
<accession>A0AAV9C4U7</accession>
<dbReference type="InterPro" id="IPR036875">
    <property type="entry name" value="Znf_CCHC_sf"/>
</dbReference>
<feature type="region of interest" description="Disordered" evidence="2">
    <location>
        <begin position="340"/>
        <end position="374"/>
    </location>
</feature>
<keyword evidence="1" id="KW-0862">Zinc</keyword>
<name>A0AAV9C4U7_ACOCL</name>
<gene>
    <name evidence="4" type="ORF">QJS10_CPB21g01157</name>
</gene>
<evidence type="ECO:0000259" key="3">
    <source>
        <dbReference type="PROSITE" id="PS50158"/>
    </source>
</evidence>
<dbReference type="AlphaFoldDB" id="A0AAV9C4U7"/>
<protein>
    <recommendedName>
        <fullName evidence="3">CCHC-type domain-containing protein</fullName>
    </recommendedName>
</protein>
<keyword evidence="1" id="KW-0863">Zinc-finger</keyword>
<dbReference type="SUPFAM" id="SSF57756">
    <property type="entry name" value="Retrovirus zinc finger-like domains"/>
    <property type="match status" value="1"/>
</dbReference>
<comment type="caution">
    <text evidence="4">The sequence shown here is derived from an EMBL/GenBank/DDBJ whole genome shotgun (WGS) entry which is preliminary data.</text>
</comment>